<dbReference type="GO" id="GO:0051225">
    <property type="term" value="P:spindle assembly"/>
    <property type="evidence" value="ECO:0007669"/>
    <property type="project" value="TreeGrafter"/>
</dbReference>
<feature type="region of interest" description="Disordered" evidence="1">
    <location>
        <begin position="1"/>
        <end position="22"/>
    </location>
</feature>
<dbReference type="InterPro" id="IPR010604">
    <property type="entry name" value="Plant_AUG7"/>
</dbReference>
<dbReference type="Proteomes" id="UP000015105">
    <property type="component" value="Chromosome 3D"/>
</dbReference>
<organism evidence="2 3">
    <name type="scientific">Aegilops tauschii subsp. strangulata</name>
    <name type="common">Goatgrass</name>
    <dbReference type="NCBI Taxonomy" id="200361"/>
    <lineage>
        <taxon>Eukaryota</taxon>
        <taxon>Viridiplantae</taxon>
        <taxon>Streptophyta</taxon>
        <taxon>Embryophyta</taxon>
        <taxon>Tracheophyta</taxon>
        <taxon>Spermatophyta</taxon>
        <taxon>Magnoliopsida</taxon>
        <taxon>Liliopsida</taxon>
        <taxon>Poales</taxon>
        <taxon>Poaceae</taxon>
        <taxon>BOP clade</taxon>
        <taxon>Pooideae</taxon>
        <taxon>Triticodae</taxon>
        <taxon>Triticeae</taxon>
        <taxon>Triticinae</taxon>
        <taxon>Aegilops</taxon>
    </lineage>
</organism>
<reference evidence="2" key="4">
    <citation type="submission" date="2019-03" db="UniProtKB">
        <authorList>
            <consortium name="EnsemblPlants"/>
        </authorList>
    </citation>
    <scope>IDENTIFICATION</scope>
</reference>
<evidence type="ECO:0000256" key="1">
    <source>
        <dbReference type="SAM" id="MobiDB-lite"/>
    </source>
</evidence>
<dbReference type="PANTHER" id="PTHR14352:SF2">
    <property type="entry name" value="HAUS AUGMIN-LIKE COMPLEX SUBUNIT 7"/>
    <property type="match status" value="1"/>
</dbReference>
<evidence type="ECO:0008006" key="4">
    <source>
        <dbReference type="Google" id="ProtNLM"/>
    </source>
</evidence>
<sequence length="120" mass="13571">GDRSPFTQQNWQGDSLDRDEENSRIQHLAEIANFLGITPSVDTEAIQGRGSYDERVELLRLIVDLVEASCYADNPEWSVDEQLAKDVQLVDSIAEKQAQIFSEECKLFPADVQIQSIYPL</sequence>
<keyword evidence="3" id="KW-1185">Reference proteome</keyword>
<dbReference type="EnsemblPlants" id="AET3Gv20849000.7">
    <property type="protein sequence ID" value="AET3Gv20849000.7"/>
    <property type="gene ID" value="AET3Gv20849000"/>
</dbReference>
<name>A0A453G0S5_AEGTS</name>
<proteinExistence type="predicted"/>
<dbReference type="Gramene" id="AET3Gv20849000.7">
    <property type="protein sequence ID" value="AET3Gv20849000.7"/>
    <property type="gene ID" value="AET3Gv20849000"/>
</dbReference>
<reference evidence="3" key="2">
    <citation type="journal article" date="2017" name="Nat. Plants">
        <title>The Aegilops tauschii genome reveals multiple impacts of transposons.</title>
        <authorList>
            <person name="Zhao G."/>
            <person name="Zou C."/>
            <person name="Li K."/>
            <person name="Wang K."/>
            <person name="Li T."/>
            <person name="Gao L."/>
            <person name="Zhang X."/>
            <person name="Wang H."/>
            <person name="Yang Z."/>
            <person name="Liu X."/>
            <person name="Jiang W."/>
            <person name="Mao L."/>
            <person name="Kong X."/>
            <person name="Jiao Y."/>
            <person name="Jia J."/>
        </authorList>
    </citation>
    <scope>NUCLEOTIDE SEQUENCE [LARGE SCALE GENOMIC DNA]</scope>
    <source>
        <strain evidence="3">cv. AL8/78</strain>
    </source>
</reference>
<protein>
    <recommendedName>
        <fullName evidence="4">Nuclear matrix protein 1</fullName>
    </recommendedName>
</protein>
<dbReference type="AlphaFoldDB" id="A0A453G0S5"/>
<reference evidence="3" key="1">
    <citation type="journal article" date="2014" name="Science">
        <title>Ancient hybridizations among the ancestral genomes of bread wheat.</title>
        <authorList>
            <consortium name="International Wheat Genome Sequencing Consortium,"/>
            <person name="Marcussen T."/>
            <person name="Sandve S.R."/>
            <person name="Heier L."/>
            <person name="Spannagl M."/>
            <person name="Pfeifer M."/>
            <person name="Jakobsen K.S."/>
            <person name="Wulff B.B."/>
            <person name="Steuernagel B."/>
            <person name="Mayer K.F."/>
            <person name="Olsen O.A."/>
        </authorList>
    </citation>
    <scope>NUCLEOTIDE SEQUENCE [LARGE SCALE GENOMIC DNA]</scope>
    <source>
        <strain evidence="3">cv. AL8/78</strain>
    </source>
</reference>
<dbReference type="GO" id="GO:0051011">
    <property type="term" value="F:microtubule minus-end binding"/>
    <property type="evidence" value="ECO:0007669"/>
    <property type="project" value="InterPro"/>
</dbReference>
<evidence type="ECO:0000313" key="3">
    <source>
        <dbReference type="Proteomes" id="UP000015105"/>
    </source>
</evidence>
<reference evidence="2" key="5">
    <citation type="journal article" date="2021" name="G3 (Bethesda)">
        <title>Aegilops tauschii genome assembly Aet v5.0 features greater sequence contiguity and improved annotation.</title>
        <authorList>
            <person name="Wang L."/>
            <person name="Zhu T."/>
            <person name="Rodriguez J.C."/>
            <person name="Deal K.R."/>
            <person name="Dubcovsky J."/>
            <person name="McGuire P.E."/>
            <person name="Lux T."/>
            <person name="Spannagl M."/>
            <person name="Mayer K.F.X."/>
            <person name="Baldrich P."/>
            <person name="Meyers B.C."/>
            <person name="Huo N."/>
            <person name="Gu Y.Q."/>
            <person name="Zhou H."/>
            <person name="Devos K.M."/>
            <person name="Bennetzen J.L."/>
            <person name="Unver T."/>
            <person name="Budak H."/>
            <person name="Gulick P.J."/>
            <person name="Galiba G."/>
            <person name="Kalapos B."/>
            <person name="Nelson D.R."/>
            <person name="Li P."/>
            <person name="You F.M."/>
            <person name="Luo M.C."/>
            <person name="Dvorak J."/>
        </authorList>
    </citation>
    <scope>NUCLEOTIDE SEQUENCE [LARGE SCALE GENOMIC DNA]</scope>
    <source>
        <strain evidence="2">cv. AL8/78</strain>
    </source>
</reference>
<dbReference type="Pfam" id="PF06694">
    <property type="entry name" value="Plant_NMP1"/>
    <property type="match status" value="1"/>
</dbReference>
<dbReference type="PANTHER" id="PTHR14352">
    <property type="entry name" value="HAUS AUGMIN-LIKE COMPLEX SUBUNIT 7"/>
    <property type="match status" value="1"/>
</dbReference>
<dbReference type="InterPro" id="IPR029711">
    <property type="entry name" value="Haus7-like"/>
</dbReference>
<accession>A0A453G0S5</accession>
<feature type="compositionally biased region" description="Polar residues" evidence="1">
    <location>
        <begin position="1"/>
        <end position="13"/>
    </location>
</feature>
<dbReference type="GO" id="GO:0031023">
    <property type="term" value="P:microtubule organizing center organization"/>
    <property type="evidence" value="ECO:0007669"/>
    <property type="project" value="TreeGrafter"/>
</dbReference>
<evidence type="ECO:0000313" key="2">
    <source>
        <dbReference type="EnsemblPlants" id="AET3Gv20849000.7"/>
    </source>
</evidence>
<dbReference type="GO" id="GO:0070652">
    <property type="term" value="C:HAUS complex"/>
    <property type="evidence" value="ECO:0007669"/>
    <property type="project" value="TreeGrafter"/>
</dbReference>
<reference evidence="2" key="3">
    <citation type="journal article" date="2017" name="Nature">
        <title>Genome sequence of the progenitor of the wheat D genome Aegilops tauschii.</title>
        <authorList>
            <person name="Luo M.C."/>
            <person name="Gu Y.Q."/>
            <person name="Puiu D."/>
            <person name="Wang H."/>
            <person name="Twardziok S.O."/>
            <person name="Deal K.R."/>
            <person name="Huo N."/>
            <person name="Zhu T."/>
            <person name="Wang L."/>
            <person name="Wang Y."/>
            <person name="McGuire P.E."/>
            <person name="Liu S."/>
            <person name="Long H."/>
            <person name="Ramasamy R.K."/>
            <person name="Rodriguez J.C."/>
            <person name="Van S.L."/>
            <person name="Yuan L."/>
            <person name="Wang Z."/>
            <person name="Xia Z."/>
            <person name="Xiao L."/>
            <person name="Anderson O.D."/>
            <person name="Ouyang S."/>
            <person name="Liang Y."/>
            <person name="Zimin A.V."/>
            <person name="Pertea G."/>
            <person name="Qi P."/>
            <person name="Bennetzen J.L."/>
            <person name="Dai X."/>
            <person name="Dawson M.W."/>
            <person name="Muller H.G."/>
            <person name="Kugler K."/>
            <person name="Rivarola-Duarte L."/>
            <person name="Spannagl M."/>
            <person name="Mayer K.F.X."/>
            <person name="Lu F.H."/>
            <person name="Bevan M.W."/>
            <person name="Leroy P."/>
            <person name="Li P."/>
            <person name="You F.M."/>
            <person name="Sun Q."/>
            <person name="Liu Z."/>
            <person name="Lyons E."/>
            <person name="Wicker T."/>
            <person name="Salzberg S.L."/>
            <person name="Devos K.M."/>
            <person name="Dvorak J."/>
        </authorList>
    </citation>
    <scope>NUCLEOTIDE SEQUENCE [LARGE SCALE GENOMIC DNA]</scope>
    <source>
        <strain evidence="2">cv. AL8/78</strain>
    </source>
</reference>